<feature type="compositionally biased region" description="Acidic residues" evidence="1">
    <location>
        <begin position="86"/>
        <end position="101"/>
    </location>
</feature>
<dbReference type="EMBL" id="SNRW01016486">
    <property type="protein sequence ID" value="KAA6369320.1"/>
    <property type="molecule type" value="Genomic_DNA"/>
</dbReference>
<comment type="caution">
    <text evidence="3">The sequence shown here is derived from an EMBL/GenBank/DDBJ whole genome shotgun (WGS) entry which is preliminary data.</text>
</comment>
<gene>
    <name evidence="3" type="ORF">EZS28_035154</name>
</gene>
<accession>A0A5J4UH34</accession>
<evidence type="ECO:0000259" key="2">
    <source>
        <dbReference type="Pfam" id="PF18198"/>
    </source>
</evidence>
<evidence type="ECO:0000313" key="4">
    <source>
        <dbReference type="Proteomes" id="UP000324800"/>
    </source>
</evidence>
<feature type="region of interest" description="Disordered" evidence="1">
    <location>
        <begin position="86"/>
        <end position="108"/>
    </location>
</feature>
<dbReference type="GO" id="GO:0007018">
    <property type="term" value="P:microtubule-based movement"/>
    <property type="evidence" value="ECO:0007669"/>
    <property type="project" value="InterPro"/>
</dbReference>
<reference evidence="3 4" key="1">
    <citation type="submission" date="2019-03" db="EMBL/GenBank/DDBJ databases">
        <title>Single cell metagenomics reveals metabolic interactions within the superorganism composed of flagellate Streblomastix strix and complex community of Bacteroidetes bacteria on its surface.</title>
        <authorList>
            <person name="Treitli S.C."/>
            <person name="Kolisko M."/>
            <person name="Husnik F."/>
            <person name="Keeling P."/>
            <person name="Hampl V."/>
        </authorList>
    </citation>
    <scope>NUCLEOTIDE SEQUENCE [LARGE SCALE GENOMIC DNA]</scope>
    <source>
        <strain evidence="3">ST1C</strain>
    </source>
</reference>
<dbReference type="InterPro" id="IPR042219">
    <property type="entry name" value="AAA_lid_11_sf"/>
</dbReference>
<protein>
    <recommendedName>
        <fullName evidence="2">Dynein heavy chain AAA lid domain-containing protein</fullName>
    </recommendedName>
</protein>
<sequence>MPFAEHFDDHPDPLQRVVWKRILFGLGFFHAVIQKRRNYGPFGWNIMYDWSLADLDVSRQLLLEYLGGKHECDEDEQIDQDTIEGQENELDQDEDEQDENTQEWYEKTKKKRRNKQVILDFDDETGPDNSMITIHFKALIYIMGEISYFGRVTDKIKETGQDGEEEEEKQKEDEEKQKEEEEKEL</sequence>
<evidence type="ECO:0000256" key="1">
    <source>
        <dbReference type="SAM" id="MobiDB-lite"/>
    </source>
</evidence>
<organism evidence="3 4">
    <name type="scientific">Streblomastix strix</name>
    <dbReference type="NCBI Taxonomy" id="222440"/>
    <lineage>
        <taxon>Eukaryota</taxon>
        <taxon>Metamonada</taxon>
        <taxon>Preaxostyla</taxon>
        <taxon>Oxymonadida</taxon>
        <taxon>Streblomastigidae</taxon>
        <taxon>Streblomastix</taxon>
    </lineage>
</organism>
<dbReference type="PANTHER" id="PTHR22878">
    <property type="entry name" value="DYNEIN HEAVY CHAIN 6, AXONEMAL-LIKE-RELATED"/>
    <property type="match status" value="1"/>
</dbReference>
<dbReference type="Gene3D" id="1.10.8.720">
    <property type="entry name" value="Region D6 of dynein motor"/>
    <property type="match status" value="1"/>
</dbReference>
<dbReference type="InterPro" id="IPR026983">
    <property type="entry name" value="DHC"/>
</dbReference>
<evidence type="ECO:0000313" key="3">
    <source>
        <dbReference type="EMBL" id="KAA6369320.1"/>
    </source>
</evidence>
<dbReference type="GO" id="GO:0051959">
    <property type="term" value="F:dynein light intermediate chain binding"/>
    <property type="evidence" value="ECO:0007669"/>
    <property type="project" value="InterPro"/>
</dbReference>
<dbReference type="GO" id="GO:0045505">
    <property type="term" value="F:dynein intermediate chain binding"/>
    <property type="evidence" value="ECO:0007669"/>
    <property type="project" value="InterPro"/>
</dbReference>
<dbReference type="Pfam" id="PF18198">
    <property type="entry name" value="AAA_lid_11"/>
    <property type="match status" value="1"/>
</dbReference>
<proteinExistence type="predicted"/>
<feature type="region of interest" description="Disordered" evidence="1">
    <location>
        <begin position="157"/>
        <end position="185"/>
    </location>
</feature>
<feature type="domain" description="Dynein heavy chain AAA lid" evidence="2">
    <location>
        <begin position="19"/>
        <end position="69"/>
    </location>
</feature>
<feature type="compositionally biased region" description="Basic and acidic residues" evidence="1">
    <location>
        <begin position="168"/>
        <end position="185"/>
    </location>
</feature>
<dbReference type="GO" id="GO:0030286">
    <property type="term" value="C:dynein complex"/>
    <property type="evidence" value="ECO:0007669"/>
    <property type="project" value="InterPro"/>
</dbReference>
<dbReference type="Proteomes" id="UP000324800">
    <property type="component" value="Unassembled WGS sequence"/>
</dbReference>
<dbReference type="InterPro" id="IPR041658">
    <property type="entry name" value="AAA_lid_11"/>
</dbReference>
<dbReference type="AlphaFoldDB" id="A0A5J4UH34"/>
<name>A0A5J4UH34_9EUKA</name>